<dbReference type="CDD" id="cd04651">
    <property type="entry name" value="LbH_G1P_AT_C"/>
    <property type="match status" value="1"/>
</dbReference>
<evidence type="ECO:0000259" key="11">
    <source>
        <dbReference type="Pfam" id="PF24894"/>
    </source>
</evidence>
<dbReference type="GO" id="GO:0008878">
    <property type="term" value="F:glucose-1-phosphate adenylyltransferase activity"/>
    <property type="evidence" value="ECO:0007669"/>
    <property type="project" value="UniProtKB-UniRule"/>
</dbReference>
<dbReference type="UniPathway" id="UPA00164"/>
<comment type="subunit">
    <text evidence="9">Homotetramer.</text>
</comment>
<evidence type="ECO:0000256" key="5">
    <source>
        <dbReference type="ARBA" id="ARBA00022741"/>
    </source>
</evidence>
<comment type="similarity">
    <text evidence="1 9">Belongs to the bacterial/plant glucose-1-phosphate adenylyltransferase family.</text>
</comment>
<keyword evidence="13" id="KW-1185">Reference proteome</keyword>
<dbReference type="InterPro" id="IPR023049">
    <property type="entry name" value="GlgC_bac"/>
</dbReference>
<dbReference type="PANTHER" id="PTHR43523:SF2">
    <property type="entry name" value="GLUCOSE-1-PHOSPHATE ADENYLYLTRANSFERASE"/>
    <property type="match status" value="1"/>
</dbReference>
<feature type="binding site" evidence="9">
    <location>
        <position position="99"/>
    </location>
    <ligand>
        <name>alpha-D-glucose 1-phosphate</name>
        <dbReference type="ChEBI" id="CHEBI:58601"/>
    </ligand>
</feature>
<dbReference type="InterPro" id="IPR005836">
    <property type="entry name" value="ADP_Glu_pyroP_CS"/>
</dbReference>
<dbReference type="Proteomes" id="UP000190286">
    <property type="component" value="Unassembled WGS sequence"/>
</dbReference>
<evidence type="ECO:0000313" key="13">
    <source>
        <dbReference type="Proteomes" id="UP000190286"/>
    </source>
</evidence>
<gene>
    <name evidence="9" type="primary">glgC</name>
    <name evidence="12" type="ORF">SAMN02745178_01238</name>
</gene>
<organism evidence="12 13">
    <name type="scientific">Gemmiger formicilis</name>
    <dbReference type="NCBI Taxonomy" id="745368"/>
    <lineage>
        <taxon>Bacteria</taxon>
        <taxon>Bacillati</taxon>
        <taxon>Bacillota</taxon>
        <taxon>Clostridia</taxon>
        <taxon>Eubacteriales</taxon>
        <taxon>Gemmiger</taxon>
    </lineage>
</organism>
<dbReference type="EC" id="2.7.7.27" evidence="9"/>
<evidence type="ECO:0000259" key="10">
    <source>
        <dbReference type="Pfam" id="PF00483"/>
    </source>
</evidence>
<dbReference type="PROSITE" id="PS00808">
    <property type="entry name" value="ADP_GLC_PYROPHOSPH_1"/>
    <property type="match status" value="1"/>
</dbReference>
<dbReference type="InterPro" id="IPR005835">
    <property type="entry name" value="NTP_transferase_dom"/>
</dbReference>
<keyword evidence="5 9" id="KW-0547">Nucleotide-binding</keyword>
<feature type="binding site" evidence="9">
    <location>
        <begin position="179"/>
        <end position="180"/>
    </location>
    <ligand>
        <name>alpha-D-glucose 1-phosphate</name>
        <dbReference type="ChEBI" id="CHEBI:58601"/>
    </ligand>
</feature>
<evidence type="ECO:0000256" key="9">
    <source>
        <dbReference type="HAMAP-Rule" id="MF_00624"/>
    </source>
</evidence>
<feature type="site" description="Could play a key role in the communication between the regulatory and the substrate sites" evidence="9">
    <location>
        <position position="59"/>
    </location>
</feature>
<dbReference type="PROSITE" id="PS00810">
    <property type="entry name" value="ADP_GLC_PYROPHOSPH_3"/>
    <property type="match status" value="1"/>
</dbReference>
<dbReference type="Gene3D" id="3.90.550.10">
    <property type="entry name" value="Spore Coat Polysaccharide Biosynthesis Protein SpsA, Chain A"/>
    <property type="match status" value="1"/>
</dbReference>
<dbReference type="PANTHER" id="PTHR43523">
    <property type="entry name" value="GLUCOSE-1-PHOSPHATE ADENYLYLTRANSFERASE-RELATED"/>
    <property type="match status" value="1"/>
</dbReference>
<keyword evidence="6 9" id="KW-0067">ATP-binding</keyword>
<dbReference type="NCBIfam" id="NF003670">
    <property type="entry name" value="PRK05293.1"/>
    <property type="match status" value="1"/>
</dbReference>
<keyword evidence="4 9" id="KW-0548">Nucleotidyltransferase</keyword>
<keyword evidence="2 9" id="KW-0321">Glycogen metabolism</keyword>
<dbReference type="OrthoDB" id="9801810at2"/>
<dbReference type="STRING" id="745368.SAMN02745178_01238"/>
<dbReference type="Pfam" id="PF00483">
    <property type="entry name" value="NTP_transferase"/>
    <property type="match status" value="1"/>
</dbReference>
<dbReference type="InterPro" id="IPR011831">
    <property type="entry name" value="ADP-Glc_PPase"/>
</dbReference>
<sequence length="407" mass="44499">MAKEMIAMILAGGQGSRLYALTQKLAKPAVPFGGKYRIIDFPLSNCVNSDIDTVGILTQYQPLVLNEYIGNGQPWDLDRLHGGVHVLPPYQQASGSDWYKGTANAIYQNLSFIDRYDPKYVIILSGDQICKQDYSDFLRFHKEKNAEFSVAVMEVPWSEASRFGLMVTDEDDRINAFQEKPKEPKSNLASMGIYIFNWDILKKYLSEDEADPNSENDFGKNVIPNLLKDGRRMYAYHFSGYWKDVGTISSLWQANMEVLDPKHSGINLFDENWKIYSRNTGRPCQQIGSDATISNSMISEGCKVNGTVNNSILFPGAVVEKGATVEAAVVMGGTVIKAGASVKHCIVAENVTIEEGATVGAMPEGGLNIAEPGDVATVGSGVVIGKGAVVGPKAMVSSDVKDGEEQW</sequence>
<dbReference type="InterPro" id="IPR056818">
    <property type="entry name" value="GlmU/GlgC-like_hexapep"/>
</dbReference>
<accession>A0A1T4WZS8</accession>
<protein>
    <recommendedName>
        <fullName evidence="9">Glucose-1-phosphate adenylyltransferase</fullName>
        <ecNumber evidence="9">2.7.7.27</ecNumber>
    </recommendedName>
    <alternativeName>
        <fullName evidence="9">ADP-glucose pyrophosphorylase</fullName>
        <shortName evidence="9">ADPGlc PPase</shortName>
    </alternativeName>
    <alternativeName>
        <fullName evidence="9">ADP-glucose synthase</fullName>
    </alternativeName>
</protein>
<comment type="function">
    <text evidence="9">Involved in the biosynthesis of ADP-glucose, a building block required for the elongation reactions to produce glycogen. Catalyzes the reaction between ATP and alpha-D-glucose 1-phosphate (G1P) to produce pyrophosphate and ADP-Glc.</text>
</comment>
<feature type="site" description="Could play a key role in the communication between the regulatory and the substrate sites" evidence="9">
    <location>
        <position position="98"/>
    </location>
</feature>
<evidence type="ECO:0000256" key="1">
    <source>
        <dbReference type="ARBA" id="ARBA00010443"/>
    </source>
</evidence>
<evidence type="ECO:0000256" key="4">
    <source>
        <dbReference type="ARBA" id="ARBA00022695"/>
    </source>
</evidence>
<keyword evidence="3 9" id="KW-0808">Transferase</keyword>
<evidence type="ECO:0000256" key="2">
    <source>
        <dbReference type="ARBA" id="ARBA00022600"/>
    </source>
</evidence>
<feature type="domain" description="Nucleotidyl transferase" evidence="10">
    <location>
        <begin position="7"/>
        <end position="259"/>
    </location>
</feature>
<keyword evidence="8 9" id="KW-0119">Carbohydrate metabolism</keyword>
<dbReference type="HAMAP" id="MF_00624">
    <property type="entry name" value="GlgC"/>
    <property type="match status" value="1"/>
</dbReference>
<evidence type="ECO:0000256" key="6">
    <source>
        <dbReference type="ARBA" id="ARBA00022840"/>
    </source>
</evidence>
<dbReference type="AlphaFoldDB" id="A0A1T4WZS8"/>
<feature type="binding site" evidence="9">
    <location>
        <position position="164"/>
    </location>
    <ligand>
        <name>alpha-D-glucose 1-phosphate</name>
        <dbReference type="ChEBI" id="CHEBI:58601"/>
    </ligand>
</feature>
<evidence type="ECO:0000256" key="3">
    <source>
        <dbReference type="ARBA" id="ARBA00022679"/>
    </source>
</evidence>
<dbReference type="RefSeq" id="WP_078784201.1">
    <property type="nucleotide sequence ID" value="NZ_CABIYV010000007.1"/>
</dbReference>
<keyword evidence="7 9" id="KW-0320">Glycogen biosynthesis</keyword>
<proteinExistence type="inferred from homology"/>
<dbReference type="GO" id="GO:0005978">
    <property type="term" value="P:glycogen biosynthetic process"/>
    <property type="evidence" value="ECO:0007669"/>
    <property type="project" value="UniProtKB-UniRule"/>
</dbReference>
<feature type="binding site" evidence="9">
    <location>
        <position position="190"/>
    </location>
    <ligand>
        <name>alpha-D-glucose 1-phosphate</name>
        <dbReference type="ChEBI" id="CHEBI:58601"/>
    </ligand>
</feature>
<dbReference type="EMBL" id="FUYF01000005">
    <property type="protein sequence ID" value="SKA82893.1"/>
    <property type="molecule type" value="Genomic_DNA"/>
</dbReference>
<dbReference type="CDD" id="cd02508">
    <property type="entry name" value="ADP_Glucose_PP"/>
    <property type="match status" value="1"/>
</dbReference>
<comment type="pathway">
    <text evidence="9">Glycan biosynthesis; glycogen biosynthesis.</text>
</comment>
<dbReference type="Gene3D" id="2.160.10.10">
    <property type="entry name" value="Hexapeptide repeat proteins"/>
    <property type="match status" value="1"/>
</dbReference>
<dbReference type="GeneID" id="93337714"/>
<dbReference type="NCBIfam" id="TIGR02091">
    <property type="entry name" value="glgC"/>
    <property type="match status" value="1"/>
</dbReference>
<dbReference type="InterPro" id="IPR029044">
    <property type="entry name" value="Nucleotide-diphossugar_trans"/>
</dbReference>
<evidence type="ECO:0000256" key="7">
    <source>
        <dbReference type="ARBA" id="ARBA00023056"/>
    </source>
</evidence>
<reference evidence="12 13" key="1">
    <citation type="submission" date="2017-02" db="EMBL/GenBank/DDBJ databases">
        <authorList>
            <person name="Peterson S.W."/>
        </authorList>
    </citation>
    <scope>NUCLEOTIDE SEQUENCE [LARGE SCALE GENOMIC DNA]</scope>
    <source>
        <strain evidence="12 13">ATCC 27749</strain>
    </source>
</reference>
<feature type="domain" description="Glucose-1-phosphate adenylyltransferase/Bifunctional protein GlmU-like C-terminal hexapeptide" evidence="11">
    <location>
        <begin position="289"/>
        <end position="363"/>
    </location>
</feature>
<evidence type="ECO:0000313" key="12">
    <source>
        <dbReference type="EMBL" id="SKA82893.1"/>
    </source>
</evidence>
<evidence type="ECO:0000256" key="8">
    <source>
        <dbReference type="ARBA" id="ARBA00023277"/>
    </source>
</evidence>
<name>A0A1T4WZS8_9FIRM</name>
<dbReference type="GO" id="GO:0005524">
    <property type="term" value="F:ATP binding"/>
    <property type="evidence" value="ECO:0007669"/>
    <property type="project" value="UniProtKB-KW"/>
</dbReference>
<dbReference type="PROSITE" id="PS00809">
    <property type="entry name" value="ADP_GLC_PYROPHOSPH_2"/>
    <property type="match status" value="1"/>
</dbReference>
<dbReference type="SUPFAM" id="SSF53448">
    <property type="entry name" value="Nucleotide-diphospho-sugar transferases"/>
    <property type="match status" value="1"/>
</dbReference>
<comment type="catalytic activity">
    <reaction evidence="9">
        <text>alpha-D-glucose 1-phosphate + ATP + H(+) = ADP-alpha-D-glucose + diphosphate</text>
        <dbReference type="Rhea" id="RHEA:12120"/>
        <dbReference type="ChEBI" id="CHEBI:15378"/>
        <dbReference type="ChEBI" id="CHEBI:30616"/>
        <dbReference type="ChEBI" id="CHEBI:33019"/>
        <dbReference type="ChEBI" id="CHEBI:57498"/>
        <dbReference type="ChEBI" id="CHEBI:58601"/>
        <dbReference type="EC" id="2.7.7.27"/>
    </reaction>
</comment>
<dbReference type="InterPro" id="IPR011004">
    <property type="entry name" value="Trimer_LpxA-like_sf"/>
</dbReference>
<dbReference type="SUPFAM" id="SSF51161">
    <property type="entry name" value="Trimeric LpxA-like enzymes"/>
    <property type="match status" value="1"/>
</dbReference>
<dbReference type="Pfam" id="PF24894">
    <property type="entry name" value="Hexapep_GlmU"/>
    <property type="match status" value="1"/>
</dbReference>